<accession>A0A6J7VN68</accession>
<name>A0A6J7VN68_9CAUD</name>
<gene>
    <name evidence="1" type="ORF">UFOVP143_1</name>
</gene>
<organism evidence="1">
    <name type="scientific">uncultured Caudovirales phage</name>
    <dbReference type="NCBI Taxonomy" id="2100421"/>
    <lineage>
        <taxon>Viruses</taxon>
        <taxon>Duplodnaviria</taxon>
        <taxon>Heunggongvirae</taxon>
        <taxon>Uroviricota</taxon>
        <taxon>Caudoviricetes</taxon>
        <taxon>Peduoviridae</taxon>
        <taxon>Maltschvirus</taxon>
        <taxon>Maltschvirus maltsch</taxon>
    </lineage>
</organism>
<proteinExistence type="predicted"/>
<evidence type="ECO:0000313" key="1">
    <source>
        <dbReference type="EMBL" id="CAB5079524.1"/>
    </source>
</evidence>
<dbReference type="EMBL" id="LR798191">
    <property type="protein sequence ID" value="CAB5079524.1"/>
    <property type="molecule type" value="Genomic_DNA"/>
</dbReference>
<sequence>GAMRPFTNGGVIASGGGTITGITKANPAVVTVTAHGFSNGDPVFITGVGGMNEVNNRSYVAAGVTTNTFQLTLISGANVNSSGYTTFTSGGTAKKIVQVATSFTPADLATIDYAQSADVLTLAQQNYKPAEVNRFSDTNWTITSPTFKDGPYLDEPLNIVNGIKPSARNVVTTGGTAASSPSATASAVFDADEGSVALISTFGHKWTITYTLSTTPSSAVCNNYYIQQGGVKGSARAITAWTFEGYDGTSWIVLHRVADSWSWGAGEKRFFDFVNSQAFLGYRLVITGGAGQDLDQGNGDGNGNHAAYWQFAEAGFGYNGDYAPTTTLTFDNTNGINANAGFDSGDVGRHVRLYSSDGKWRWFMITGVTSSTVVTGRLYGYALPDTDKIYRWKLGSWRSGSWPAKVSFYQSRRVFARSLNEINAINFTKTADFYDFGSSQPLVDDDGIRLKLLSGQVNAITWMAEGEKLVIGTSANVRILGKANENQGFGATNFDQKAQTSNGTKEVKPITVGSVILYADYYGKIVREFVYDLNQDGFVGPDVTILSDHLLAAGIVDMAYQQVPDSIVWIVTADGGLVAMTYEREQKIVALSRIAVAPGDANTAAYVESVCCVPGTGRNEVYIVVRRTIGGVSKRYIERLAPEFESLTGMTTADGVFLDSSLSYSGSATGTVYGLNHLVGQTVWALADGLVVRGLTVAANGSVTLPNSQTASKITVGLPYTATLTTLALNDAGQQDGTGLSRRKLLNDVRISAMDALALKAKGIGSIDSFDVFQPDLNDPVNAQMNLRTGTYALNFDMSWRDDGQFTLFSDDPLPCTIRGIILSATGEP</sequence>
<feature type="non-terminal residue" evidence="1">
    <location>
        <position position="1"/>
    </location>
</feature>
<protein>
    <submittedName>
        <fullName evidence="1">Uncharacterized protein</fullName>
    </submittedName>
</protein>
<dbReference type="InterPro" id="IPR042302">
    <property type="entry name" value="E1_FCCH_sf"/>
</dbReference>
<dbReference type="Gene3D" id="2.40.30.180">
    <property type="entry name" value="Ubiquitin-activating enzyme E1, FCCH domain"/>
    <property type="match status" value="1"/>
</dbReference>
<reference evidence="1" key="1">
    <citation type="submission" date="2020-05" db="EMBL/GenBank/DDBJ databases">
        <authorList>
            <person name="Chiriac C."/>
            <person name="Salcher M."/>
            <person name="Ghai R."/>
            <person name="Kavagutti S V."/>
        </authorList>
    </citation>
    <scope>NUCLEOTIDE SEQUENCE</scope>
</reference>